<gene>
    <name evidence="1" type="ORF">M9H77_35995</name>
</gene>
<protein>
    <submittedName>
        <fullName evidence="1">Uncharacterized protein</fullName>
    </submittedName>
</protein>
<keyword evidence="2" id="KW-1185">Reference proteome</keyword>
<evidence type="ECO:0000313" key="1">
    <source>
        <dbReference type="EMBL" id="KAI5649990.1"/>
    </source>
</evidence>
<comment type="caution">
    <text evidence="1">The sequence shown here is derived from an EMBL/GenBank/DDBJ whole genome shotgun (WGS) entry which is preliminary data.</text>
</comment>
<organism evidence="1 2">
    <name type="scientific">Catharanthus roseus</name>
    <name type="common">Madagascar periwinkle</name>
    <name type="synonym">Vinca rosea</name>
    <dbReference type="NCBI Taxonomy" id="4058"/>
    <lineage>
        <taxon>Eukaryota</taxon>
        <taxon>Viridiplantae</taxon>
        <taxon>Streptophyta</taxon>
        <taxon>Embryophyta</taxon>
        <taxon>Tracheophyta</taxon>
        <taxon>Spermatophyta</taxon>
        <taxon>Magnoliopsida</taxon>
        <taxon>eudicotyledons</taxon>
        <taxon>Gunneridae</taxon>
        <taxon>Pentapetalae</taxon>
        <taxon>asterids</taxon>
        <taxon>lamiids</taxon>
        <taxon>Gentianales</taxon>
        <taxon>Apocynaceae</taxon>
        <taxon>Rauvolfioideae</taxon>
        <taxon>Vinceae</taxon>
        <taxon>Catharanthinae</taxon>
        <taxon>Catharanthus</taxon>
    </lineage>
</organism>
<dbReference type="Proteomes" id="UP001060085">
    <property type="component" value="Linkage Group LG08"/>
</dbReference>
<reference evidence="2" key="1">
    <citation type="journal article" date="2023" name="Nat. Plants">
        <title>Single-cell RNA sequencing provides a high-resolution roadmap for understanding the multicellular compartmentation of specialized metabolism.</title>
        <authorList>
            <person name="Sun S."/>
            <person name="Shen X."/>
            <person name="Li Y."/>
            <person name="Li Y."/>
            <person name="Wang S."/>
            <person name="Li R."/>
            <person name="Zhang H."/>
            <person name="Shen G."/>
            <person name="Guo B."/>
            <person name="Wei J."/>
            <person name="Xu J."/>
            <person name="St-Pierre B."/>
            <person name="Chen S."/>
            <person name="Sun C."/>
        </authorList>
    </citation>
    <scope>NUCLEOTIDE SEQUENCE [LARGE SCALE GENOMIC DNA]</scope>
</reference>
<dbReference type="EMBL" id="CM044708">
    <property type="protein sequence ID" value="KAI5649990.1"/>
    <property type="molecule type" value="Genomic_DNA"/>
</dbReference>
<sequence length="255" mass="28123">MQCEGQLSPTIYDNSCPNALSTILTSIRQAVSCDCCMAGSLIRLHFHDCFVQGYDASILINEVPSIESEQTALLNLNSVRGYNAIEAAKRETYNCSKGASVLVGGPSWEVKLERRDSTTASRTRANTDLPAFFKTLILFLENSMKRVLTCGTQYTITKLAMMLALQAQRRRCPRNDGDTNLASLDLVTPNLFENNYFRNVMQRKGLLHSDQVLYSGGSTDIIVSEYSNSINDNILFLSDVAAAMIKIGEIEPLAG</sequence>
<evidence type="ECO:0000313" key="2">
    <source>
        <dbReference type="Proteomes" id="UP001060085"/>
    </source>
</evidence>
<name>A0ACB9ZUA3_CATRO</name>
<accession>A0ACB9ZUA3</accession>
<proteinExistence type="predicted"/>